<dbReference type="AlphaFoldDB" id="A0A4U8W162"/>
<sequence length="516" mass="52736">MRWTRAVVPASILSIMIAGCGAGPSDRPGVAIERPPVAGEATTSAAAAAPPQAEVPKTDLSWRECTTPTLDLLGLGPAPDGLVLECAEYSTPIDASGAILGSFRNGAIRARLPQTPADAAPVVLTSGTDRSSTATLAGLAVGPANAILAQRPIVAVDRRGIGSSQPIDCLPPEIRTAMHDNAQFSPGGDQIETMAALSQDATIACRDFLQPYDGTFDAAHAADDIEQLRKQWQVDHIALLGTGNGALVAMAYARKFGDHLARLVLDSPHAVGVDAVTKGEQQVQGAEAALTAFAQRCVGLKCSLGPDPRGKVTELLGKATAGQLGDISANGLLTAITGFLGSPRSDQNNRVTELADALSAADRGDLAPLENQVQRATSATADDGQFVNGCTDTQQPPTASQAAGLAEDWGAKYPVFGRAAAISLLTCSAWPVLTPPAAPEKLALPVLVLAGVADPVSGAGQASVTGALGRAGARNATLTWQGYGHPVSNHSGCAQRAVVEYLKDAKLPADGTACPA</sequence>
<reference evidence="3 4" key="1">
    <citation type="submission" date="2019-02" db="EMBL/GenBank/DDBJ databases">
        <authorList>
            <consortium name="Pathogen Informatics"/>
        </authorList>
    </citation>
    <scope>NUCLEOTIDE SEQUENCE [LARGE SCALE GENOMIC DNA]</scope>
    <source>
        <strain evidence="3 4">3012STDY6756504</strain>
    </source>
</reference>
<proteinExistence type="predicted"/>
<evidence type="ECO:0000259" key="2">
    <source>
        <dbReference type="Pfam" id="PF08386"/>
    </source>
</evidence>
<dbReference type="Proteomes" id="UP000290439">
    <property type="component" value="Chromosome"/>
</dbReference>
<dbReference type="GO" id="GO:0003824">
    <property type="term" value="F:catalytic activity"/>
    <property type="evidence" value="ECO:0007669"/>
    <property type="project" value="UniProtKB-ARBA"/>
</dbReference>
<dbReference type="Pfam" id="PF00561">
    <property type="entry name" value="Abhydrolase_1"/>
    <property type="match status" value="1"/>
</dbReference>
<dbReference type="Pfam" id="PF08386">
    <property type="entry name" value="Abhydrolase_4"/>
    <property type="match status" value="1"/>
</dbReference>
<dbReference type="InterPro" id="IPR000073">
    <property type="entry name" value="AB_hydrolase_1"/>
</dbReference>
<gene>
    <name evidence="3" type="ORF">NCTC10797_02321</name>
</gene>
<dbReference type="EMBL" id="LR215973">
    <property type="protein sequence ID" value="VFA98549.1"/>
    <property type="molecule type" value="Genomic_DNA"/>
</dbReference>
<dbReference type="InterPro" id="IPR013595">
    <property type="entry name" value="Pept_S33_TAP-like_C"/>
</dbReference>
<dbReference type="InterPro" id="IPR029058">
    <property type="entry name" value="AB_hydrolase_fold"/>
</dbReference>
<accession>A0A4U8W162</accession>
<dbReference type="RefSeq" id="WP_165448869.1">
    <property type="nucleotide sequence ID" value="NZ_LR215973.1"/>
</dbReference>
<dbReference type="PROSITE" id="PS51257">
    <property type="entry name" value="PROKAR_LIPOPROTEIN"/>
    <property type="match status" value="1"/>
</dbReference>
<dbReference type="SUPFAM" id="SSF53474">
    <property type="entry name" value="alpha/beta-Hydrolases"/>
    <property type="match status" value="1"/>
</dbReference>
<name>A0A4U8W162_9NOCA</name>
<evidence type="ECO:0000313" key="3">
    <source>
        <dbReference type="EMBL" id="VFA98549.1"/>
    </source>
</evidence>
<organism evidence="3 4">
    <name type="scientific">Nocardia cyriacigeorgica</name>
    <dbReference type="NCBI Taxonomy" id="135487"/>
    <lineage>
        <taxon>Bacteria</taxon>
        <taxon>Bacillati</taxon>
        <taxon>Actinomycetota</taxon>
        <taxon>Actinomycetes</taxon>
        <taxon>Mycobacteriales</taxon>
        <taxon>Nocardiaceae</taxon>
        <taxon>Nocardia</taxon>
    </lineage>
</organism>
<feature type="domain" description="AB hydrolase-1" evidence="1">
    <location>
        <begin position="150"/>
        <end position="271"/>
    </location>
</feature>
<dbReference type="Gene3D" id="3.40.50.1820">
    <property type="entry name" value="alpha/beta hydrolase"/>
    <property type="match status" value="2"/>
</dbReference>
<feature type="domain" description="Peptidase S33 tripeptidyl aminopeptidase-like C-terminal" evidence="2">
    <location>
        <begin position="413"/>
        <end position="514"/>
    </location>
</feature>
<evidence type="ECO:0000259" key="1">
    <source>
        <dbReference type="Pfam" id="PF00561"/>
    </source>
</evidence>
<evidence type="ECO:0000313" key="4">
    <source>
        <dbReference type="Proteomes" id="UP000290439"/>
    </source>
</evidence>
<protein>
    <submittedName>
        <fullName evidence="3">TAP-like protein</fullName>
    </submittedName>
</protein>